<organism evidence="4">
    <name type="scientific">Fervidicoccus fontis</name>
    <dbReference type="NCBI Taxonomy" id="683846"/>
    <lineage>
        <taxon>Archaea</taxon>
        <taxon>Thermoproteota</taxon>
        <taxon>Thermoprotei</taxon>
        <taxon>Fervidicoccales</taxon>
        <taxon>Fervidicoccaceae</taxon>
        <taxon>Fervidicoccus</taxon>
    </lineage>
</organism>
<dbReference type="PANTHER" id="PTHR28498">
    <property type="entry name" value="ZINC FINGER SWIM DOMAIN-CONTAINING PROTEIN 7"/>
    <property type="match status" value="1"/>
</dbReference>
<dbReference type="InterPro" id="IPR007527">
    <property type="entry name" value="Znf_SWIM"/>
</dbReference>
<dbReference type="Proteomes" id="UP000885664">
    <property type="component" value="Unassembled WGS sequence"/>
</dbReference>
<accession>A0A7C2YSZ2</accession>
<name>A0A7C2YSZ2_9CREN</name>
<dbReference type="AlphaFoldDB" id="A0A7C2YSZ2"/>
<evidence type="ECO:0000256" key="1">
    <source>
        <dbReference type="PROSITE-ProRule" id="PRU00325"/>
    </source>
</evidence>
<evidence type="ECO:0000313" key="4">
    <source>
        <dbReference type="EMBL" id="HEU97458.1"/>
    </source>
</evidence>
<gene>
    <name evidence="4" type="ORF">ENO36_01185</name>
</gene>
<dbReference type="GO" id="GO:0000724">
    <property type="term" value="P:double-strand break repair via homologous recombination"/>
    <property type="evidence" value="ECO:0007669"/>
    <property type="project" value="TreeGrafter"/>
</dbReference>
<sequence>MSGSSPEDECSDISEGLGEKSREKAKKAAKEGRVVLVYKEPEIAFFLGSDGDYLVVPYTYCSCKDFSLNVIARKRRKACYHMLSYCLSKSMGTLVEHQVRDRVELTSFVRETLLGGRAEGLRKLINITESSRKGEK</sequence>
<dbReference type="GO" id="GO:0008270">
    <property type="term" value="F:zinc ion binding"/>
    <property type="evidence" value="ECO:0007669"/>
    <property type="project" value="UniProtKB-KW"/>
</dbReference>
<keyword evidence="1" id="KW-0862">Zinc</keyword>
<feature type="compositionally biased region" description="Basic and acidic residues" evidence="2">
    <location>
        <begin position="17"/>
        <end position="30"/>
    </location>
</feature>
<dbReference type="PANTHER" id="PTHR28498:SF1">
    <property type="entry name" value="ZINC FINGER SWIM DOMAIN-CONTAINING PROTEIN 7"/>
    <property type="match status" value="1"/>
</dbReference>
<comment type="caution">
    <text evidence="4">The sequence shown here is derived from an EMBL/GenBank/DDBJ whole genome shotgun (WGS) entry which is preliminary data.</text>
</comment>
<proteinExistence type="predicted"/>
<dbReference type="EMBL" id="DSFE01000034">
    <property type="protein sequence ID" value="HEU97458.1"/>
    <property type="molecule type" value="Genomic_DNA"/>
</dbReference>
<evidence type="ECO:0000256" key="2">
    <source>
        <dbReference type="SAM" id="MobiDB-lite"/>
    </source>
</evidence>
<dbReference type="PROSITE" id="PS50966">
    <property type="entry name" value="ZF_SWIM"/>
    <property type="match status" value="1"/>
</dbReference>
<keyword evidence="1" id="KW-0479">Metal-binding</keyword>
<feature type="compositionally biased region" description="Acidic residues" evidence="2">
    <location>
        <begin position="1"/>
        <end position="12"/>
    </location>
</feature>
<feature type="domain" description="SWIM-type" evidence="3">
    <location>
        <begin position="53"/>
        <end position="90"/>
    </location>
</feature>
<keyword evidence="1" id="KW-0863">Zinc-finger</keyword>
<feature type="region of interest" description="Disordered" evidence="2">
    <location>
        <begin position="1"/>
        <end position="30"/>
    </location>
</feature>
<reference evidence="4" key="1">
    <citation type="journal article" date="2020" name="mSystems">
        <title>Genome- and Community-Level Interaction Insights into Carbon Utilization and Element Cycling Functions of Hydrothermarchaeota in Hydrothermal Sediment.</title>
        <authorList>
            <person name="Zhou Z."/>
            <person name="Liu Y."/>
            <person name="Xu W."/>
            <person name="Pan J."/>
            <person name="Luo Z.H."/>
            <person name="Li M."/>
        </authorList>
    </citation>
    <scope>NUCLEOTIDE SEQUENCE [LARGE SCALE GENOMIC DNA]</scope>
    <source>
        <strain evidence="4">SpSt-1259</strain>
    </source>
</reference>
<evidence type="ECO:0000259" key="3">
    <source>
        <dbReference type="PROSITE" id="PS50966"/>
    </source>
</evidence>
<protein>
    <recommendedName>
        <fullName evidence="3">SWIM-type domain-containing protein</fullName>
    </recommendedName>
</protein>